<name>A0A5C6D8B9_9BACT</name>
<dbReference type="AlphaFoldDB" id="A0A5C6D8B9"/>
<comment type="caution">
    <text evidence="2">The sequence shown here is derived from an EMBL/GenBank/DDBJ whole genome shotgun (WGS) entry which is preliminary data.</text>
</comment>
<feature type="transmembrane region" description="Helical" evidence="1">
    <location>
        <begin position="9"/>
        <end position="28"/>
    </location>
</feature>
<keyword evidence="1" id="KW-1133">Transmembrane helix</keyword>
<evidence type="ECO:0000313" key="3">
    <source>
        <dbReference type="Proteomes" id="UP000319143"/>
    </source>
</evidence>
<keyword evidence="1" id="KW-0812">Transmembrane</keyword>
<proteinExistence type="predicted"/>
<dbReference type="EMBL" id="SJPV01000014">
    <property type="protein sequence ID" value="TWU32011.1"/>
    <property type="molecule type" value="Genomic_DNA"/>
</dbReference>
<keyword evidence="1" id="KW-0472">Membrane</keyword>
<protein>
    <submittedName>
        <fullName evidence="2">Uncharacterized protein</fullName>
    </submittedName>
</protein>
<dbReference type="OrthoDB" id="9815586at2"/>
<gene>
    <name evidence="2" type="ORF">Poly41_58990</name>
</gene>
<feature type="transmembrane region" description="Helical" evidence="1">
    <location>
        <begin position="34"/>
        <end position="53"/>
    </location>
</feature>
<evidence type="ECO:0000256" key="1">
    <source>
        <dbReference type="SAM" id="Phobius"/>
    </source>
</evidence>
<organism evidence="2 3">
    <name type="scientific">Novipirellula artificiosorum</name>
    <dbReference type="NCBI Taxonomy" id="2528016"/>
    <lineage>
        <taxon>Bacteria</taxon>
        <taxon>Pseudomonadati</taxon>
        <taxon>Planctomycetota</taxon>
        <taxon>Planctomycetia</taxon>
        <taxon>Pirellulales</taxon>
        <taxon>Pirellulaceae</taxon>
        <taxon>Novipirellula</taxon>
    </lineage>
</organism>
<sequence length="59" mass="6370">MKKQSLGKLLVILGAGLSFLLSVGLWFSGQREEGLFVGIWVPSILSFGSLLFAGKESQQ</sequence>
<accession>A0A5C6D8B9</accession>
<dbReference type="RefSeq" id="WP_146530645.1">
    <property type="nucleotide sequence ID" value="NZ_SJPV01000014.1"/>
</dbReference>
<dbReference type="Proteomes" id="UP000319143">
    <property type="component" value="Unassembled WGS sequence"/>
</dbReference>
<evidence type="ECO:0000313" key="2">
    <source>
        <dbReference type="EMBL" id="TWU32011.1"/>
    </source>
</evidence>
<reference evidence="2 3" key="1">
    <citation type="submission" date="2019-02" db="EMBL/GenBank/DDBJ databases">
        <title>Deep-cultivation of Planctomycetes and their phenomic and genomic characterization uncovers novel biology.</title>
        <authorList>
            <person name="Wiegand S."/>
            <person name="Jogler M."/>
            <person name="Boedeker C."/>
            <person name="Pinto D."/>
            <person name="Vollmers J."/>
            <person name="Rivas-Marin E."/>
            <person name="Kohn T."/>
            <person name="Peeters S.H."/>
            <person name="Heuer A."/>
            <person name="Rast P."/>
            <person name="Oberbeckmann S."/>
            <person name="Bunk B."/>
            <person name="Jeske O."/>
            <person name="Meyerdierks A."/>
            <person name="Storesund J.E."/>
            <person name="Kallscheuer N."/>
            <person name="Luecker S."/>
            <person name="Lage O.M."/>
            <person name="Pohl T."/>
            <person name="Merkel B.J."/>
            <person name="Hornburger P."/>
            <person name="Mueller R.-W."/>
            <person name="Bruemmer F."/>
            <person name="Labrenz M."/>
            <person name="Spormann A.M."/>
            <person name="Op Den Camp H."/>
            <person name="Overmann J."/>
            <person name="Amann R."/>
            <person name="Jetten M.S.M."/>
            <person name="Mascher T."/>
            <person name="Medema M.H."/>
            <person name="Devos D.P."/>
            <person name="Kaster A.-K."/>
            <person name="Ovreas L."/>
            <person name="Rohde M."/>
            <person name="Galperin M.Y."/>
            <person name="Jogler C."/>
        </authorList>
    </citation>
    <scope>NUCLEOTIDE SEQUENCE [LARGE SCALE GENOMIC DNA]</scope>
    <source>
        <strain evidence="2 3">Poly41</strain>
    </source>
</reference>
<keyword evidence="3" id="KW-1185">Reference proteome</keyword>